<sequence length="81" mass="9484">MQEQLEEMNQKFLERGYYRQELLKAQDAQKANTAVRTKKPPALVFPMAYNDASPKIVKIIKQNWKMLATDDTLPELFKENP</sequence>
<keyword evidence="2" id="KW-1185">Reference proteome</keyword>
<name>A0AAD1RGM4_PELCU</name>
<gene>
    <name evidence="1" type="ORF">PECUL_23A033141</name>
</gene>
<evidence type="ECO:0000313" key="1">
    <source>
        <dbReference type="EMBL" id="CAH2253062.1"/>
    </source>
</evidence>
<protein>
    <submittedName>
        <fullName evidence="1">Uncharacterized protein</fullName>
    </submittedName>
</protein>
<dbReference type="EMBL" id="OW240913">
    <property type="protein sequence ID" value="CAH2253062.1"/>
    <property type="molecule type" value="Genomic_DNA"/>
</dbReference>
<organism evidence="1 2">
    <name type="scientific">Pelobates cultripes</name>
    <name type="common">Western spadefoot toad</name>
    <dbReference type="NCBI Taxonomy" id="61616"/>
    <lineage>
        <taxon>Eukaryota</taxon>
        <taxon>Metazoa</taxon>
        <taxon>Chordata</taxon>
        <taxon>Craniata</taxon>
        <taxon>Vertebrata</taxon>
        <taxon>Euteleostomi</taxon>
        <taxon>Amphibia</taxon>
        <taxon>Batrachia</taxon>
        <taxon>Anura</taxon>
        <taxon>Pelobatoidea</taxon>
        <taxon>Pelobatidae</taxon>
        <taxon>Pelobates</taxon>
    </lineage>
</organism>
<dbReference type="Proteomes" id="UP001295444">
    <property type="component" value="Chromosome 02"/>
</dbReference>
<evidence type="ECO:0000313" key="2">
    <source>
        <dbReference type="Proteomes" id="UP001295444"/>
    </source>
</evidence>
<accession>A0AAD1RGM4</accession>
<feature type="non-terminal residue" evidence="1">
    <location>
        <position position="81"/>
    </location>
</feature>
<proteinExistence type="predicted"/>
<reference evidence="1" key="1">
    <citation type="submission" date="2022-03" db="EMBL/GenBank/DDBJ databases">
        <authorList>
            <person name="Alioto T."/>
            <person name="Alioto T."/>
            <person name="Gomez Garrido J."/>
        </authorList>
    </citation>
    <scope>NUCLEOTIDE SEQUENCE</scope>
</reference>
<dbReference type="AlphaFoldDB" id="A0AAD1RGM4"/>